<sequence>MYPDPVQWIEWLVGILLTVAGISVIYAGFLYYGFERVSRPSPSRFNTWVWIGLAAGLGAIAVAVMLVTGLIR</sequence>
<dbReference type="RefSeq" id="WP_147824608.1">
    <property type="nucleotide sequence ID" value="NZ_VRSW01000001.1"/>
</dbReference>
<keyword evidence="1" id="KW-0812">Transmembrane</keyword>
<keyword evidence="3" id="KW-1185">Reference proteome</keyword>
<dbReference type="Proteomes" id="UP000321196">
    <property type="component" value="Unassembled WGS sequence"/>
</dbReference>
<evidence type="ECO:0000313" key="3">
    <source>
        <dbReference type="Proteomes" id="UP000321196"/>
    </source>
</evidence>
<dbReference type="AlphaFoldDB" id="A0A5C8HQL3"/>
<gene>
    <name evidence="2" type="ORF">FVP60_02075</name>
</gene>
<protein>
    <submittedName>
        <fullName evidence="2">Uncharacterized protein</fullName>
    </submittedName>
</protein>
<dbReference type="EMBL" id="VRSW01000001">
    <property type="protein sequence ID" value="TXK05797.1"/>
    <property type="molecule type" value="Genomic_DNA"/>
</dbReference>
<evidence type="ECO:0000256" key="1">
    <source>
        <dbReference type="SAM" id="Phobius"/>
    </source>
</evidence>
<feature type="transmembrane region" description="Helical" evidence="1">
    <location>
        <begin position="12"/>
        <end position="33"/>
    </location>
</feature>
<feature type="transmembrane region" description="Helical" evidence="1">
    <location>
        <begin position="45"/>
        <end position="71"/>
    </location>
</feature>
<keyword evidence="1" id="KW-1133">Transmembrane helix</keyword>
<organism evidence="2 3">
    <name type="scientific">Microbacterium mitrae</name>
    <dbReference type="NCBI Taxonomy" id="664640"/>
    <lineage>
        <taxon>Bacteria</taxon>
        <taxon>Bacillati</taxon>
        <taxon>Actinomycetota</taxon>
        <taxon>Actinomycetes</taxon>
        <taxon>Micrococcales</taxon>
        <taxon>Microbacteriaceae</taxon>
        <taxon>Microbacterium</taxon>
    </lineage>
</organism>
<accession>A0A5C8HQL3</accession>
<proteinExistence type="predicted"/>
<name>A0A5C8HQL3_9MICO</name>
<reference evidence="2 3" key="1">
    <citation type="submission" date="2019-08" db="EMBL/GenBank/DDBJ databases">
        <authorList>
            <person name="Dong K."/>
        </authorList>
    </citation>
    <scope>NUCLEOTIDE SEQUENCE [LARGE SCALE GENOMIC DNA]</scope>
    <source>
        <strain evidence="2 3">M4-8</strain>
    </source>
</reference>
<keyword evidence="1" id="KW-0472">Membrane</keyword>
<evidence type="ECO:0000313" key="2">
    <source>
        <dbReference type="EMBL" id="TXK05797.1"/>
    </source>
</evidence>
<comment type="caution">
    <text evidence="2">The sequence shown here is derived from an EMBL/GenBank/DDBJ whole genome shotgun (WGS) entry which is preliminary data.</text>
</comment>